<dbReference type="Proteomes" id="UP000020202">
    <property type="component" value="Unassembled WGS sequence"/>
</dbReference>
<keyword evidence="4" id="KW-1185">Reference proteome</keyword>
<organism evidence="1 3">
    <name type="scientific">Klebsiella michiganensis</name>
    <dbReference type="NCBI Taxonomy" id="1134687"/>
    <lineage>
        <taxon>Bacteria</taxon>
        <taxon>Pseudomonadati</taxon>
        <taxon>Pseudomonadota</taxon>
        <taxon>Gammaproteobacteria</taxon>
        <taxon>Enterobacterales</taxon>
        <taxon>Enterobacteriaceae</taxon>
        <taxon>Klebsiella/Raoultella group</taxon>
        <taxon>Klebsiella</taxon>
    </lineage>
</organism>
<dbReference type="AlphaFoldDB" id="A0A0J2JXR5"/>
<sequence length="107" mass="12329">MHTRNVKTAAQESSRKMGGKAVSYTILVADKPKNSEEEWDVMEFSSLVALKKYRRSHPEKMSFSYGYALSRGVDKQFCHINVAEADHFKQFVRLIERAGFNIQDNQL</sequence>
<reference evidence="1 3" key="1">
    <citation type="submission" date="2014-01" db="EMBL/GenBank/DDBJ databases">
        <title>The Genome Sequence of Klebsiella oxytoca MGH 27.</title>
        <authorList>
            <consortium name="The Broad Institute Genomics Platform"/>
            <consortium name="The Broad Institute Genome Sequencing Center for Infectious Disease"/>
            <person name="Murphy C."/>
            <person name="Cosimi L."/>
            <person name="Cerqueira G."/>
            <person name="Feldgarden M."/>
            <person name="Earl A."/>
            <person name="Hung D."/>
            <person name="Onderdonk A.B."/>
            <person name="Ferraro M.J."/>
            <person name="Hooper D."/>
            <person name="Dekker J."/>
            <person name="O'Brien T."/>
            <person name="Huang S."/>
            <person name="Quan V."/>
            <person name="Ernst C."/>
            <person name="Delaney M."/>
            <person name="DuBois A."/>
            <person name="Kim D.S."/>
            <person name="Young S.K."/>
            <person name="Zeng Q."/>
            <person name="Gargeya S."/>
            <person name="Fitzgerald M."/>
            <person name="Abouelleil A."/>
            <person name="Alvarado L."/>
            <person name="Berlin A.M."/>
            <person name="Chapman S.B."/>
            <person name="Gainer-Dewar J."/>
            <person name="Goldberg J."/>
            <person name="Gnerre S."/>
            <person name="Griggs A."/>
            <person name="Gujja S."/>
            <person name="Hansen M."/>
            <person name="Howarth C."/>
            <person name="Imamovic A."/>
            <person name="Ireland A."/>
            <person name="Larimer J."/>
            <person name="McCowan C."/>
            <person name="Murphy C."/>
            <person name="Pearson M."/>
            <person name="Poon T.W."/>
            <person name="Priest M."/>
            <person name="Roberts A."/>
            <person name="Saif S."/>
            <person name="Shea T."/>
            <person name="Sykes S."/>
            <person name="Wortman J."/>
            <person name="Nusbaum C."/>
            <person name="Birren B."/>
        </authorList>
    </citation>
    <scope>NUCLEOTIDE SEQUENCE [LARGE SCALE GENOMIC DNA]</scope>
    <source>
        <strain evidence="1 3">MGH 27</strain>
    </source>
</reference>
<comment type="caution">
    <text evidence="1">The sequence shown here is derived from an EMBL/GenBank/DDBJ whole genome shotgun (WGS) entry which is preliminary data.</text>
</comment>
<proteinExistence type="predicted"/>
<evidence type="ECO:0000313" key="1">
    <source>
        <dbReference type="EMBL" id="EWF80064.1"/>
    </source>
</evidence>
<dbReference type="EMBL" id="JCNZ01000020">
    <property type="protein sequence ID" value="EWF80064.1"/>
    <property type="molecule type" value="Genomic_DNA"/>
</dbReference>
<gene>
    <name evidence="1" type="ORF">L373_05832</name>
    <name evidence="2" type="ORF">SK91_05909</name>
</gene>
<dbReference type="EMBL" id="LEUS01000031">
    <property type="protein sequence ID" value="KLY25318.1"/>
    <property type="molecule type" value="Genomic_DNA"/>
</dbReference>
<reference evidence="2 4" key="2">
    <citation type="submission" date="2015-06" db="EMBL/GenBank/DDBJ databases">
        <title>The Genome Sequence of None.</title>
        <authorList>
            <consortium name="The Broad Institute Genomics Platform"/>
            <consortium name="The Broad Institute Genome Sequencing Center for Infectious Disease"/>
            <person name="Earl A.M."/>
            <person name="Onderdonk A.B."/>
            <person name="Kirby J."/>
            <person name="Ferraro M.J."/>
            <person name="Huang S."/>
            <person name="Spencer M."/>
            <person name="Fodor A."/>
            <person name="Hooper D."/>
            <person name="Dekker J."/>
            <person name="O'Brien T."/>
            <person name="Quan V."/>
            <person name="Gombosev A."/>
            <person name="Delaney M."/>
            <person name="DuBois A."/>
            <person name="Ernst C."/>
            <person name="Kim D.S."/>
            <person name="Rossman W."/>
            <person name="Gohs F."/>
            <person name="Petruso H."/>
            <person name="Nozar T."/>
            <person name="Mougeot F."/>
            <person name="Manson-McGuire A."/>
            <person name="Young S."/>
            <person name="Abouelleil A."/>
            <person name="Cao P."/>
            <person name="Chapman S.B."/>
            <person name="Griggs A."/>
            <person name="Priest M."/>
            <person name="Shea T."/>
            <person name="Wortman I."/>
            <person name="Wortman J.R."/>
            <person name="Nusbaum C."/>
            <person name="Birren B."/>
        </authorList>
    </citation>
    <scope>NUCLEOTIDE SEQUENCE [LARGE SCALE GENOMIC DNA]</scope>
    <source>
        <strain evidence="2 4">MGH87</strain>
    </source>
</reference>
<evidence type="ECO:0000313" key="4">
    <source>
        <dbReference type="Proteomes" id="UP000036305"/>
    </source>
</evidence>
<evidence type="ECO:0000313" key="2">
    <source>
        <dbReference type="EMBL" id="KLY25318.1"/>
    </source>
</evidence>
<dbReference type="Proteomes" id="UP000036305">
    <property type="component" value="Unassembled WGS sequence"/>
</dbReference>
<protein>
    <submittedName>
        <fullName evidence="1">Uncharacterized protein</fullName>
    </submittedName>
</protein>
<accession>A0A0J2JXR5</accession>
<name>A0A0J2JXR5_9ENTR</name>
<evidence type="ECO:0000313" key="3">
    <source>
        <dbReference type="Proteomes" id="UP000020202"/>
    </source>
</evidence>